<dbReference type="PANTHER" id="PTHR10773:SF19">
    <property type="match status" value="1"/>
</dbReference>
<keyword evidence="2" id="KW-1185">Reference proteome</keyword>
<accession>A0ABQ9HTH6</accession>
<protein>
    <submittedName>
        <fullName evidence="1">Uncharacterized protein</fullName>
    </submittedName>
</protein>
<sequence length="201" mass="23639">MFQKLCSRVILQKGKKYGRMTDVMKKICLSSHETGPDCKCKWLKCFDNVSPEQSLLKIKEWFVSIHGITTRRVRTLPNLGKSLVKNLPRIEKAVKEHIASFKDNPSHYSRGASKKLYLPSELNVNKMHQMYKYKGLPIVSYEYYRMIFNLHFNIKFGYPRSDTCSTCDKFQAEIHVLEERIKNASNEEEKNIILKEERKLE</sequence>
<evidence type="ECO:0000313" key="1">
    <source>
        <dbReference type="EMBL" id="KAJ8887686.1"/>
    </source>
</evidence>
<comment type="caution">
    <text evidence="1">The sequence shown here is derived from an EMBL/GenBank/DDBJ whole genome shotgun (WGS) entry which is preliminary data.</text>
</comment>
<name>A0ABQ9HTH6_9NEOP</name>
<reference evidence="1 2" key="1">
    <citation type="submission" date="2023-02" db="EMBL/GenBank/DDBJ databases">
        <title>LHISI_Scaffold_Assembly.</title>
        <authorList>
            <person name="Stuart O.P."/>
            <person name="Cleave R."/>
            <person name="Magrath M.J.L."/>
            <person name="Mikheyev A.S."/>
        </authorList>
    </citation>
    <scope>NUCLEOTIDE SEQUENCE [LARGE SCALE GENOMIC DNA]</scope>
    <source>
        <strain evidence="1">Daus_M_001</strain>
        <tissue evidence="1">Leg muscle</tissue>
    </source>
</reference>
<dbReference type="Proteomes" id="UP001159363">
    <property type="component" value="Chromosome X"/>
</dbReference>
<evidence type="ECO:0000313" key="2">
    <source>
        <dbReference type="Proteomes" id="UP001159363"/>
    </source>
</evidence>
<dbReference type="EMBL" id="JARBHB010000004">
    <property type="protein sequence ID" value="KAJ8887686.1"/>
    <property type="molecule type" value="Genomic_DNA"/>
</dbReference>
<dbReference type="PANTHER" id="PTHR10773">
    <property type="entry name" value="DNA-DIRECTED RNA POLYMERASES I, II, AND III SUBUNIT RPABC2"/>
    <property type="match status" value="1"/>
</dbReference>
<proteinExistence type="predicted"/>
<organism evidence="1 2">
    <name type="scientific">Dryococelus australis</name>
    <dbReference type="NCBI Taxonomy" id="614101"/>
    <lineage>
        <taxon>Eukaryota</taxon>
        <taxon>Metazoa</taxon>
        <taxon>Ecdysozoa</taxon>
        <taxon>Arthropoda</taxon>
        <taxon>Hexapoda</taxon>
        <taxon>Insecta</taxon>
        <taxon>Pterygota</taxon>
        <taxon>Neoptera</taxon>
        <taxon>Polyneoptera</taxon>
        <taxon>Phasmatodea</taxon>
        <taxon>Verophasmatodea</taxon>
        <taxon>Anareolatae</taxon>
        <taxon>Phasmatidae</taxon>
        <taxon>Eurycanthinae</taxon>
        <taxon>Dryococelus</taxon>
    </lineage>
</organism>
<gene>
    <name evidence="1" type="ORF">PR048_013904</name>
</gene>